<protein>
    <submittedName>
        <fullName evidence="1">YozD family protein</fullName>
    </submittedName>
</protein>
<dbReference type="RefSeq" id="WP_155110567.1">
    <property type="nucleotide sequence ID" value="NZ_WMIB01000001.1"/>
</dbReference>
<organism evidence="1 2">
    <name type="scientific">Metabacillus mangrovi</name>
    <dbReference type="NCBI Taxonomy" id="1491830"/>
    <lineage>
        <taxon>Bacteria</taxon>
        <taxon>Bacillati</taxon>
        <taxon>Bacillota</taxon>
        <taxon>Bacilli</taxon>
        <taxon>Bacillales</taxon>
        <taxon>Bacillaceae</taxon>
        <taxon>Metabacillus</taxon>
    </lineage>
</organism>
<gene>
    <name evidence="1" type="ORF">GKZ89_01260</name>
</gene>
<dbReference type="OrthoDB" id="2971944at2"/>
<dbReference type="EMBL" id="WMIB01000001">
    <property type="protein sequence ID" value="MTH52018.1"/>
    <property type="molecule type" value="Genomic_DNA"/>
</dbReference>
<proteinExistence type="predicted"/>
<evidence type="ECO:0000313" key="1">
    <source>
        <dbReference type="EMBL" id="MTH52018.1"/>
    </source>
</evidence>
<name>A0A7X2V3I1_9BACI</name>
<dbReference type="Proteomes" id="UP000434639">
    <property type="component" value="Unassembled WGS sequence"/>
</dbReference>
<comment type="caution">
    <text evidence="1">The sequence shown here is derived from an EMBL/GenBank/DDBJ whole genome shotgun (WGS) entry which is preliminary data.</text>
</comment>
<accession>A0A7X2V3I1</accession>
<sequence>MKEAEVIIDTEELAEFFYAELAGRGYIPGAEEAEVLADIMFDFLLLKCIIDEEKDEEQPSPKD</sequence>
<dbReference type="InterPro" id="IPR025545">
    <property type="entry name" value="YozD"/>
</dbReference>
<keyword evidence="2" id="KW-1185">Reference proteome</keyword>
<dbReference type="Pfam" id="PF14162">
    <property type="entry name" value="YozD"/>
    <property type="match status" value="1"/>
</dbReference>
<dbReference type="AlphaFoldDB" id="A0A7X2V3I1"/>
<reference evidence="1 2" key="1">
    <citation type="journal article" date="2017" name="Int. J. Syst. Evol. Microbiol.">
        <title>Bacillus mangrovi sp. nov., isolated from a sediment sample from a mangrove forest.</title>
        <authorList>
            <person name="Gupta V."/>
            <person name="Singh P.K."/>
            <person name="Korpole S."/>
            <person name="Tanuku N.R.S."/>
            <person name="Pinnaka A.K."/>
        </authorList>
    </citation>
    <scope>NUCLEOTIDE SEQUENCE [LARGE SCALE GENOMIC DNA]</scope>
    <source>
        <strain evidence="1 2">KCTC 33872</strain>
    </source>
</reference>
<evidence type="ECO:0000313" key="2">
    <source>
        <dbReference type="Proteomes" id="UP000434639"/>
    </source>
</evidence>